<dbReference type="EMBL" id="JAUIQD010000001">
    <property type="protein sequence ID" value="KAK3363554.1"/>
    <property type="molecule type" value="Genomic_DNA"/>
</dbReference>
<sequence>MDYTPAAQVATSTVLKNPTQDTISGWTCNPNRGESRRAGVGKAEPRDHSRQASQLGTDWTLIWSPASLEMPERSICSVQTRPWCIRMPSDQSRSVPHLLGIQHLSLGVRPRSGYFPHRSALSVSPESSGCAWDPRPEIAWGIFDALEKPRATIRAVAARRVPPLFSLLSCPPRTARGNGYWEGLEGCQEGSELMRIKPITYFILKY</sequence>
<evidence type="ECO:0000313" key="2">
    <source>
        <dbReference type="EMBL" id="KAK3363554.1"/>
    </source>
</evidence>
<reference evidence="2" key="1">
    <citation type="journal article" date="2023" name="Mol. Phylogenet. Evol.">
        <title>Genome-scale phylogeny and comparative genomics of the fungal order Sordariales.</title>
        <authorList>
            <person name="Hensen N."/>
            <person name="Bonometti L."/>
            <person name="Westerberg I."/>
            <person name="Brannstrom I.O."/>
            <person name="Guillou S."/>
            <person name="Cros-Aarteil S."/>
            <person name="Calhoun S."/>
            <person name="Haridas S."/>
            <person name="Kuo A."/>
            <person name="Mondo S."/>
            <person name="Pangilinan J."/>
            <person name="Riley R."/>
            <person name="LaButti K."/>
            <person name="Andreopoulos B."/>
            <person name="Lipzen A."/>
            <person name="Chen C."/>
            <person name="Yan M."/>
            <person name="Daum C."/>
            <person name="Ng V."/>
            <person name="Clum A."/>
            <person name="Steindorff A."/>
            <person name="Ohm R.A."/>
            <person name="Martin F."/>
            <person name="Silar P."/>
            <person name="Natvig D.O."/>
            <person name="Lalanne C."/>
            <person name="Gautier V."/>
            <person name="Ament-Velasquez S.L."/>
            <person name="Kruys A."/>
            <person name="Hutchinson M.I."/>
            <person name="Powell A.J."/>
            <person name="Barry K."/>
            <person name="Miller A.N."/>
            <person name="Grigoriev I.V."/>
            <person name="Debuchy R."/>
            <person name="Gladieux P."/>
            <person name="Hiltunen Thoren M."/>
            <person name="Johannesson H."/>
        </authorList>
    </citation>
    <scope>NUCLEOTIDE SEQUENCE</scope>
    <source>
        <strain evidence="2">CBS 955.72</strain>
    </source>
</reference>
<comment type="caution">
    <text evidence="2">The sequence shown here is derived from an EMBL/GenBank/DDBJ whole genome shotgun (WGS) entry which is preliminary data.</text>
</comment>
<evidence type="ECO:0000313" key="3">
    <source>
        <dbReference type="Proteomes" id="UP001275084"/>
    </source>
</evidence>
<dbReference type="AlphaFoldDB" id="A0AAJ0HVZ4"/>
<feature type="region of interest" description="Disordered" evidence="1">
    <location>
        <begin position="15"/>
        <end position="53"/>
    </location>
</feature>
<keyword evidence="3" id="KW-1185">Reference proteome</keyword>
<feature type="compositionally biased region" description="Polar residues" evidence="1">
    <location>
        <begin position="15"/>
        <end position="32"/>
    </location>
</feature>
<evidence type="ECO:0000256" key="1">
    <source>
        <dbReference type="SAM" id="MobiDB-lite"/>
    </source>
</evidence>
<accession>A0AAJ0HVZ4</accession>
<reference evidence="2" key="2">
    <citation type="submission" date="2023-06" db="EMBL/GenBank/DDBJ databases">
        <authorList>
            <consortium name="Lawrence Berkeley National Laboratory"/>
            <person name="Haridas S."/>
            <person name="Hensen N."/>
            <person name="Bonometti L."/>
            <person name="Westerberg I."/>
            <person name="Brannstrom I.O."/>
            <person name="Guillou S."/>
            <person name="Cros-Aarteil S."/>
            <person name="Calhoun S."/>
            <person name="Kuo A."/>
            <person name="Mondo S."/>
            <person name="Pangilinan J."/>
            <person name="Riley R."/>
            <person name="Labutti K."/>
            <person name="Andreopoulos B."/>
            <person name="Lipzen A."/>
            <person name="Chen C."/>
            <person name="Yanf M."/>
            <person name="Daum C."/>
            <person name="Ng V."/>
            <person name="Clum A."/>
            <person name="Steindorff A."/>
            <person name="Ohm R."/>
            <person name="Martin F."/>
            <person name="Silar P."/>
            <person name="Natvig D."/>
            <person name="Lalanne C."/>
            <person name="Gautier V."/>
            <person name="Ament-Velasquez S.L."/>
            <person name="Kruys A."/>
            <person name="Hutchinson M.I."/>
            <person name="Powell A.J."/>
            <person name="Barry K."/>
            <person name="Miller A.N."/>
            <person name="Grigoriev I.V."/>
            <person name="Debuchy R."/>
            <person name="Gladieux P."/>
            <person name="Thoren M.H."/>
            <person name="Johannesson H."/>
        </authorList>
    </citation>
    <scope>NUCLEOTIDE SEQUENCE</scope>
    <source>
        <strain evidence="2">CBS 955.72</strain>
    </source>
</reference>
<gene>
    <name evidence="2" type="ORF">B0T25DRAFT_47420</name>
</gene>
<name>A0AAJ0HVZ4_9PEZI</name>
<protein>
    <submittedName>
        <fullName evidence="2">Uncharacterized protein</fullName>
    </submittedName>
</protein>
<dbReference type="Proteomes" id="UP001275084">
    <property type="component" value="Unassembled WGS sequence"/>
</dbReference>
<organism evidence="2 3">
    <name type="scientific">Lasiosphaeria hispida</name>
    <dbReference type="NCBI Taxonomy" id="260671"/>
    <lineage>
        <taxon>Eukaryota</taxon>
        <taxon>Fungi</taxon>
        <taxon>Dikarya</taxon>
        <taxon>Ascomycota</taxon>
        <taxon>Pezizomycotina</taxon>
        <taxon>Sordariomycetes</taxon>
        <taxon>Sordariomycetidae</taxon>
        <taxon>Sordariales</taxon>
        <taxon>Lasiosphaeriaceae</taxon>
        <taxon>Lasiosphaeria</taxon>
    </lineage>
</organism>
<feature type="compositionally biased region" description="Basic and acidic residues" evidence="1">
    <location>
        <begin position="33"/>
        <end position="50"/>
    </location>
</feature>
<proteinExistence type="predicted"/>